<keyword evidence="3 4" id="KW-0472">Membrane</keyword>
<evidence type="ECO:0000256" key="4">
    <source>
        <dbReference type="SAM" id="Phobius"/>
    </source>
</evidence>
<proteinExistence type="predicted"/>
<evidence type="ECO:0000313" key="6">
    <source>
        <dbReference type="Proteomes" id="UP000013063"/>
    </source>
</evidence>
<dbReference type="InterPro" id="IPR011701">
    <property type="entry name" value="MFS"/>
</dbReference>
<protein>
    <submittedName>
        <fullName evidence="5">Arabinose efflux permease family protein</fullName>
    </submittedName>
</protein>
<keyword evidence="2 4" id="KW-1133">Transmembrane helix</keyword>
<evidence type="ECO:0000256" key="1">
    <source>
        <dbReference type="ARBA" id="ARBA00022692"/>
    </source>
</evidence>
<dbReference type="eggNOG" id="COG2814">
    <property type="taxonomic scope" value="Bacteria"/>
</dbReference>
<feature type="transmembrane region" description="Helical" evidence="4">
    <location>
        <begin position="175"/>
        <end position="196"/>
    </location>
</feature>
<evidence type="ECO:0000256" key="2">
    <source>
        <dbReference type="ARBA" id="ARBA00022989"/>
    </source>
</evidence>
<feature type="transmembrane region" description="Helical" evidence="4">
    <location>
        <begin position="91"/>
        <end position="108"/>
    </location>
</feature>
<dbReference type="STRING" id="1292034.OR37_01103"/>
<feature type="transmembrane region" description="Helical" evidence="4">
    <location>
        <begin position="372"/>
        <end position="392"/>
    </location>
</feature>
<keyword evidence="6" id="KW-1185">Reference proteome</keyword>
<keyword evidence="1 4" id="KW-0812">Transmembrane</keyword>
<feature type="transmembrane region" description="Helical" evidence="4">
    <location>
        <begin position="217"/>
        <end position="242"/>
    </location>
</feature>
<dbReference type="RefSeq" id="WP_004616740.1">
    <property type="nucleotide sequence ID" value="NZ_APMP01000004.1"/>
</dbReference>
<dbReference type="OrthoDB" id="7539216at2"/>
<feature type="transmembrane region" description="Helical" evidence="4">
    <location>
        <begin position="285"/>
        <end position="304"/>
    </location>
</feature>
<name>R0ELW7_CAUVI</name>
<organism evidence="5 6">
    <name type="scientific">Caulobacter vibrioides OR37</name>
    <dbReference type="NCBI Taxonomy" id="1292034"/>
    <lineage>
        <taxon>Bacteria</taxon>
        <taxon>Pseudomonadati</taxon>
        <taxon>Pseudomonadota</taxon>
        <taxon>Alphaproteobacteria</taxon>
        <taxon>Caulobacterales</taxon>
        <taxon>Caulobacteraceae</taxon>
        <taxon>Caulobacter</taxon>
    </lineage>
</organism>
<feature type="transmembrane region" description="Helical" evidence="4">
    <location>
        <begin position="310"/>
        <end position="329"/>
    </location>
</feature>
<dbReference type="PATRIC" id="fig|1292034.3.peg.1090"/>
<feature type="transmembrane region" description="Helical" evidence="4">
    <location>
        <begin position="254"/>
        <end position="278"/>
    </location>
</feature>
<accession>R0ELW7</accession>
<evidence type="ECO:0000256" key="3">
    <source>
        <dbReference type="ARBA" id="ARBA00023136"/>
    </source>
</evidence>
<comment type="caution">
    <text evidence="5">The sequence shown here is derived from an EMBL/GenBank/DDBJ whole genome shotgun (WGS) entry which is preliminary data.</text>
</comment>
<gene>
    <name evidence="5" type="ORF">OR37_01103</name>
</gene>
<dbReference type="Proteomes" id="UP000013063">
    <property type="component" value="Unassembled WGS sequence"/>
</dbReference>
<sequence length="406" mass="41171">MSAEDTQARASRADDGWIGQRPSAARIAAFLAVGSIALIMAGVQPVVLGGLVTAGRLDVSQLGWSVTIEFLAIGLGVGLADALLPPRRLKLIGLTAALVLAAINFAAFEVSGLGVVVTRGLAGLAEGAIVWLTTLMIVRSPTPGRWSGVFLVSQAVLQVACAAGIPILVSPALGANAGFATLGASAALAGIIALVLPDRLAPLAGNRSDEPVLAEPIPKAAYVSLAAVFLIFSFFIGFLAYVERLAGQAGLTPVQGGLAVALALGASIAGSGLAAVLADKIAYHRALLVCAPIFLAVLVGLWGLPGSGVFFVLAGLHGLAWGFLQALQAPFVIESDPSRRAVLLAPSVQAVGAAAGPMLCSFFVTVQDARGVLVASGACLALSFVLAIALWVSRRRRQARSALAVV</sequence>
<dbReference type="GO" id="GO:0022857">
    <property type="term" value="F:transmembrane transporter activity"/>
    <property type="evidence" value="ECO:0007669"/>
    <property type="project" value="InterPro"/>
</dbReference>
<dbReference type="EMBL" id="APMP01000004">
    <property type="protein sequence ID" value="ENZ82909.1"/>
    <property type="molecule type" value="Genomic_DNA"/>
</dbReference>
<dbReference type="AlphaFoldDB" id="R0ELW7"/>
<dbReference type="SUPFAM" id="SSF103473">
    <property type="entry name" value="MFS general substrate transporter"/>
    <property type="match status" value="1"/>
</dbReference>
<feature type="transmembrane region" description="Helical" evidence="4">
    <location>
        <begin position="150"/>
        <end position="169"/>
    </location>
</feature>
<feature type="transmembrane region" description="Helical" evidence="4">
    <location>
        <begin position="341"/>
        <end position="366"/>
    </location>
</feature>
<evidence type="ECO:0000313" key="5">
    <source>
        <dbReference type="EMBL" id="ENZ82909.1"/>
    </source>
</evidence>
<reference evidence="5 6" key="1">
    <citation type="journal article" date="2013" name="Genome Announc.">
        <title>Draft Genome Sequence for Caulobacter sp. Strain OR37, a Bacterium Tolerant to Heavy Metals.</title>
        <authorList>
            <person name="Utturkar S.M."/>
            <person name="Bollmann A."/>
            <person name="Brzoska R.M."/>
            <person name="Klingeman D.M."/>
            <person name="Epstein S.E."/>
            <person name="Palumbo A.V."/>
            <person name="Brown S.D."/>
        </authorList>
    </citation>
    <scope>NUCLEOTIDE SEQUENCE [LARGE SCALE GENOMIC DNA]</scope>
    <source>
        <strain evidence="5 6">OR37</strain>
    </source>
</reference>
<dbReference type="Pfam" id="PF07690">
    <property type="entry name" value="MFS_1"/>
    <property type="match status" value="1"/>
</dbReference>
<dbReference type="Gene3D" id="1.20.1250.20">
    <property type="entry name" value="MFS general substrate transporter like domains"/>
    <property type="match status" value="1"/>
</dbReference>
<feature type="transmembrane region" description="Helical" evidence="4">
    <location>
        <begin position="64"/>
        <end position="84"/>
    </location>
</feature>
<dbReference type="InterPro" id="IPR036259">
    <property type="entry name" value="MFS_trans_sf"/>
</dbReference>
<feature type="transmembrane region" description="Helical" evidence="4">
    <location>
        <begin position="27"/>
        <end position="52"/>
    </location>
</feature>